<comment type="caution">
    <text evidence="6">The sequence shown here is derived from an EMBL/GenBank/DDBJ whole genome shotgun (WGS) entry which is preliminary data.</text>
</comment>
<gene>
    <name evidence="6" type="ORF">ALTATR162_LOCUS2827</name>
</gene>
<keyword evidence="7" id="KW-1185">Reference proteome</keyword>
<accession>A0A8J2HZ78</accession>
<dbReference type="Proteomes" id="UP000676310">
    <property type="component" value="Unassembled WGS sequence"/>
</dbReference>
<dbReference type="InterPro" id="IPR000073">
    <property type="entry name" value="AB_hydrolase_1"/>
</dbReference>
<dbReference type="EMBL" id="CAJRGZ010000016">
    <property type="protein sequence ID" value="CAG5152573.1"/>
    <property type="molecule type" value="Genomic_DNA"/>
</dbReference>
<evidence type="ECO:0000313" key="7">
    <source>
        <dbReference type="Proteomes" id="UP000676310"/>
    </source>
</evidence>
<dbReference type="SUPFAM" id="SSF53474">
    <property type="entry name" value="alpha/beta-Hydrolases"/>
    <property type="match status" value="1"/>
</dbReference>
<dbReference type="Gene3D" id="3.40.50.1820">
    <property type="entry name" value="alpha/beta hydrolase"/>
    <property type="match status" value="1"/>
</dbReference>
<dbReference type="AlphaFoldDB" id="A0A8J2HZ78"/>
<evidence type="ECO:0000256" key="1">
    <source>
        <dbReference type="ARBA" id="ARBA00004275"/>
    </source>
</evidence>
<evidence type="ECO:0000259" key="5">
    <source>
        <dbReference type="Pfam" id="PF12697"/>
    </source>
</evidence>
<sequence>MPKPQLVLIPGAWHTLSCFEPLMSKLRTFGYTLHSSQLASVGNPTPPVDLTADIAIVRSLVLSAIDSGEGGNDVVVLPHSWGGVVTGSALVGLSKTEREAKGLKGGVVRTGYMAAYIVDEGTCLQDAINHFVPEWVHVQEPYVYARDARVFYSDLVEKEQQYWFAQIQSQALASFYAPATGASWKGIPTSYLLCEEDQCVPPIVQEAMVNGVKEAGGEIEVTRVKSGHSPFLSRVDETVQWIRGVAGEVV</sequence>
<reference evidence="6" key="1">
    <citation type="submission" date="2021-05" db="EMBL/GenBank/DDBJ databases">
        <authorList>
            <person name="Stam R."/>
        </authorList>
    </citation>
    <scope>NUCLEOTIDE SEQUENCE</scope>
    <source>
        <strain evidence="6">CS162</strain>
    </source>
</reference>
<comment type="similarity">
    <text evidence="2">Belongs to the AB hydrolase superfamily. AKT2 hydrolase family.</text>
</comment>
<comment type="subcellular location">
    <subcellularLocation>
        <location evidence="1">Peroxisome</location>
    </subcellularLocation>
</comment>
<keyword evidence="3" id="KW-0843">Virulence</keyword>
<dbReference type="Pfam" id="PF12697">
    <property type="entry name" value="Abhydrolase_6"/>
    <property type="match status" value="1"/>
</dbReference>
<evidence type="ECO:0000256" key="3">
    <source>
        <dbReference type="ARBA" id="ARBA00023026"/>
    </source>
</evidence>
<keyword evidence="4" id="KW-0576">Peroxisome</keyword>
<organism evidence="6 7">
    <name type="scientific">Alternaria atra</name>
    <dbReference type="NCBI Taxonomy" id="119953"/>
    <lineage>
        <taxon>Eukaryota</taxon>
        <taxon>Fungi</taxon>
        <taxon>Dikarya</taxon>
        <taxon>Ascomycota</taxon>
        <taxon>Pezizomycotina</taxon>
        <taxon>Dothideomycetes</taxon>
        <taxon>Pleosporomycetidae</taxon>
        <taxon>Pleosporales</taxon>
        <taxon>Pleosporineae</taxon>
        <taxon>Pleosporaceae</taxon>
        <taxon>Alternaria</taxon>
        <taxon>Alternaria sect. Ulocladioides</taxon>
    </lineage>
</organism>
<dbReference type="InterPro" id="IPR052897">
    <property type="entry name" value="Sec-Metab_Biosynth_Hydrolase"/>
</dbReference>
<proteinExistence type="inferred from homology"/>
<protein>
    <recommendedName>
        <fullName evidence="5">AB hydrolase-1 domain-containing protein</fullName>
    </recommendedName>
</protein>
<dbReference type="GeneID" id="67014315"/>
<evidence type="ECO:0000256" key="4">
    <source>
        <dbReference type="ARBA" id="ARBA00023140"/>
    </source>
</evidence>
<dbReference type="InterPro" id="IPR029058">
    <property type="entry name" value="AB_hydrolase_fold"/>
</dbReference>
<evidence type="ECO:0000256" key="2">
    <source>
        <dbReference type="ARBA" id="ARBA00005668"/>
    </source>
</evidence>
<evidence type="ECO:0000313" key="6">
    <source>
        <dbReference type="EMBL" id="CAG5152573.1"/>
    </source>
</evidence>
<dbReference type="RefSeq" id="XP_043166368.1">
    <property type="nucleotide sequence ID" value="XM_043310433.1"/>
</dbReference>
<feature type="domain" description="AB hydrolase-1" evidence="5">
    <location>
        <begin position="6"/>
        <end position="240"/>
    </location>
</feature>
<dbReference type="OrthoDB" id="1263307at2759"/>
<dbReference type="PANTHER" id="PTHR37017">
    <property type="entry name" value="AB HYDROLASE-1 DOMAIN-CONTAINING PROTEIN-RELATED"/>
    <property type="match status" value="1"/>
</dbReference>
<dbReference type="GO" id="GO:0005777">
    <property type="term" value="C:peroxisome"/>
    <property type="evidence" value="ECO:0007669"/>
    <property type="project" value="UniProtKB-SubCell"/>
</dbReference>
<name>A0A8J2HZ78_9PLEO</name>
<dbReference type="PANTHER" id="PTHR37017:SF11">
    <property type="entry name" value="ESTERASE_LIPASE_THIOESTERASE DOMAIN-CONTAINING PROTEIN"/>
    <property type="match status" value="1"/>
</dbReference>